<dbReference type="STRING" id="267608.RSc2708"/>
<evidence type="ECO:0000313" key="7">
    <source>
        <dbReference type="Proteomes" id="UP000001436"/>
    </source>
</evidence>
<keyword evidence="7" id="KW-1185">Reference proteome</keyword>
<dbReference type="Proteomes" id="UP000001436">
    <property type="component" value="Chromosome"/>
</dbReference>
<keyword evidence="2" id="KW-0805">Transcription regulation</keyword>
<dbReference type="HOGENOM" id="CLU_039613_16_4_4"/>
<dbReference type="SUPFAM" id="SSF46785">
    <property type="entry name" value="Winged helix' DNA-binding domain"/>
    <property type="match status" value="1"/>
</dbReference>
<evidence type="ECO:0000256" key="4">
    <source>
        <dbReference type="ARBA" id="ARBA00023163"/>
    </source>
</evidence>
<dbReference type="PANTHER" id="PTHR30537">
    <property type="entry name" value="HTH-TYPE TRANSCRIPTIONAL REGULATOR"/>
    <property type="match status" value="1"/>
</dbReference>
<reference evidence="6 7" key="1">
    <citation type="journal article" date="2002" name="Nature">
        <title>Genome sequence of the plant pathogen Ralstonia solanacearum.</title>
        <authorList>
            <person name="Salanoubat M."/>
            <person name="Genin S."/>
            <person name="Artiguenave F."/>
            <person name="Gouzy J."/>
            <person name="Mangenot S."/>
            <person name="Arlat M."/>
            <person name="Billault A."/>
            <person name="Brottier P."/>
            <person name="Camus J.C."/>
            <person name="Cattolico L."/>
            <person name="Chandler M."/>
            <person name="Choisne N."/>
            <person name="Claudel-Renard C."/>
            <person name="Cunnac S."/>
            <person name="Demange N."/>
            <person name="Gaspin C."/>
            <person name="Lavie M."/>
            <person name="Moisan A."/>
            <person name="Robert C."/>
            <person name="Saurin W."/>
            <person name="Schiex T."/>
            <person name="Siguier P."/>
            <person name="Thebault P."/>
            <person name="Whalen M."/>
            <person name="Wincker P."/>
            <person name="Levy M."/>
            <person name="Weissenbach J."/>
            <person name="Boucher C.A."/>
        </authorList>
    </citation>
    <scope>NUCLEOTIDE SEQUENCE [LARGE SCALE GENOMIC DNA]</scope>
    <source>
        <strain evidence="7">ATCC BAA-1114 / GMI1000</strain>
    </source>
</reference>
<dbReference type="SUPFAM" id="SSF53850">
    <property type="entry name" value="Periplasmic binding protein-like II"/>
    <property type="match status" value="1"/>
</dbReference>
<accession>Q8XVW9</accession>
<dbReference type="EMBL" id="AL646052">
    <property type="protein sequence ID" value="CAD16415.1"/>
    <property type="molecule type" value="Genomic_DNA"/>
</dbReference>
<feature type="domain" description="HTH lysR-type" evidence="5">
    <location>
        <begin position="5"/>
        <end position="62"/>
    </location>
</feature>
<dbReference type="InterPro" id="IPR005119">
    <property type="entry name" value="LysR_subst-bd"/>
</dbReference>
<evidence type="ECO:0000256" key="1">
    <source>
        <dbReference type="ARBA" id="ARBA00009437"/>
    </source>
</evidence>
<dbReference type="EnsemblBacteria" id="CAD16415">
    <property type="protein sequence ID" value="CAD16415"/>
    <property type="gene ID" value="RSc2708"/>
</dbReference>
<dbReference type="Pfam" id="PF00126">
    <property type="entry name" value="HTH_1"/>
    <property type="match status" value="1"/>
</dbReference>
<dbReference type="InterPro" id="IPR036388">
    <property type="entry name" value="WH-like_DNA-bd_sf"/>
</dbReference>
<evidence type="ECO:0000313" key="6">
    <source>
        <dbReference type="EMBL" id="CAD16415.1"/>
    </source>
</evidence>
<dbReference type="Gene3D" id="1.10.10.10">
    <property type="entry name" value="Winged helix-like DNA-binding domain superfamily/Winged helix DNA-binding domain"/>
    <property type="match status" value="1"/>
</dbReference>
<dbReference type="eggNOG" id="COG0583">
    <property type="taxonomic scope" value="Bacteria"/>
</dbReference>
<name>Q8XVW9_RALN1</name>
<organism evidence="6 7">
    <name type="scientific">Ralstonia nicotianae (strain ATCC BAA-1114 / GMI1000)</name>
    <name type="common">Ralstonia solanacearum</name>
    <dbReference type="NCBI Taxonomy" id="267608"/>
    <lineage>
        <taxon>Bacteria</taxon>
        <taxon>Pseudomonadati</taxon>
        <taxon>Pseudomonadota</taxon>
        <taxon>Betaproteobacteria</taxon>
        <taxon>Burkholderiales</taxon>
        <taxon>Burkholderiaceae</taxon>
        <taxon>Ralstonia</taxon>
        <taxon>Ralstonia solanacearum species complex</taxon>
    </lineage>
</organism>
<dbReference type="InterPro" id="IPR036390">
    <property type="entry name" value="WH_DNA-bd_sf"/>
</dbReference>
<evidence type="ECO:0000256" key="2">
    <source>
        <dbReference type="ARBA" id="ARBA00023015"/>
    </source>
</evidence>
<dbReference type="Gene3D" id="3.40.190.290">
    <property type="match status" value="1"/>
</dbReference>
<dbReference type="PANTHER" id="PTHR30537:SF5">
    <property type="entry name" value="HTH-TYPE TRANSCRIPTIONAL ACTIVATOR TTDR-RELATED"/>
    <property type="match status" value="1"/>
</dbReference>
<sequence>MVEMVDLDDLRMFRALGVSRSLAAAARLLDVTPPALTVRMRRLEARLGVSLVVREPRGVSFTEEGQRLLREATALLDRLESLPQQVSGQAAGVSGHLRIVAPFGFGRRYIAPIVRDLHRDAPKLAIMLHLSDNPLAEMSGADIVIHIGEARDSSWVGHPLAPNERVLCASPACLAGLPPITHPAELAHLPCLCLRENDEDVTRWRFTDTTADSGRARQVVNVRVSGALSSNDGTVISDWAADGLGVMVRSEWEAAPLLSAGTLVRLLPGWALKPAPVMALVPTRKGVSPSDLPPKYWTRQNWRKPATLPLKEGVRHEEVEVHGRADCVRAASGRDRCLGRRGMPQDWHLASDVLRVEEEVRRYWRERATAVAST</sequence>
<proteinExistence type="inferred from homology"/>
<gene>
    <name evidence="6" type="ordered locus">RSc2708</name>
</gene>
<dbReference type="InterPro" id="IPR058163">
    <property type="entry name" value="LysR-type_TF_proteobact-type"/>
</dbReference>
<evidence type="ECO:0000259" key="5">
    <source>
        <dbReference type="PROSITE" id="PS50931"/>
    </source>
</evidence>
<dbReference type="GO" id="GO:0003677">
    <property type="term" value="F:DNA binding"/>
    <property type="evidence" value="ECO:0007669"/>
    <property type="project" value="UniProtKB-KW"/>
</dbReference>
<dbReference type="InterPro" id="IPR000847">
    <property type="entry name" value="LysR_HTH_N"/>
</dbReference>
<keyword evidence="4" id="KW-0804">Transcription</keyword>
<evidence type="ECO:0000256" key="3">
    <source>
        <dbReference type="ARBA" id="ARBA00023125"/>
    </source>
</evidence>
<protein>
    <submittedName>
        <fullName evidence="6">Transcription regulator protein</fullName>
    </submittedName>
</protein>
<keyword evidence="3" id="KW-0238">DNA-binding</keyword>
<dbReference type="GO" id="GO:0003700">
    <property type="term" value="F:DNA-binding transcription factor activity"/>
    <property type="evidence" value="ECO:0007669"/>
    <property type="project" value="InterPro"/>
</dbReference>
<dbReference type="Pfam" id="PF03466">
    <property type="entry name" value="LysR_substrate"/>
    <property type="match status" value="1"/>
</dbReference>
<comment type="similarity">
    <text evidence="1">Belongs to the LysR transcriptional regulatory family.</text>
</comment>
<dbReference type="AlphaFoldDB" id="Q8XVW9"/>
<dbReference type="KEGG" id="rso:RSc2708"/>
<dbReference type="PROSITE" id="PS50931">
    <property type="entry name" value="HTH_LYSR"/>
    <property type="match status" value="1"/>
</dbReference>